<accession>A0A9W6GLC8</accession>
<evidence type="ECO:0008006" key="3">
    <source>
        <dbReference type="Google" id="ProtNLM"/>
    </source>
</evidence>
<proteinExistence type="predicted"/>
<reference evidence="1" key="1">
    <citation type="submission" date="2022-12" db="EMBL/GenBank/DDBJ databases">
        <title>Reference genome sequencing for broad-spectrum identification of bacterial and archaeal isolates by mass spectrometry.</title>
        <authorList>
            <person name="Sekiguchi Y."/>
            <person name="Tourlousse D.M."/>
        </authorList>
    </citation>
    <scope>NUCLEOTIDE SEQUENCE</scope>
    <source>
        <strain evidence="1">10succ1</strain>
    </source>
</reference>
<gene>
    <name evidence="1" type="ORF">PM10SUCC1_15840</name>
</gene>
<sequence>MKKGLYLFLILAMIGCSTTTSYEKIARDGYRVSKADSRFLAKGKNGHSYYKYNDEEARVFMVIEKNVATNELKPLLSFEYRGEDWIYMERVNFRGPQGEVEVDFLRAKFQGAPVQEIPRASGSVVERVLVPVAEESLSELEELMKEQDEVKARYSSRYRERSAEITLTPQEKEGLLTMIRLYNKVKGESINGN</sequence>
<keyword evidence="2" id="KW-1185">Reference proteome</keyword>
<dbReference type="RefSeq" id="WP_281834967.1">
    <property type="nucleotide sequence ID" value="NZ_BSDY01000006.1"/>
</dbReference>
<dbReference type="EMBL" id="BSDY01000006">
    <property type="protein sequence ID" value="GLI56070.1"/>
    <property type="molecule type" value="Genomic_DNA"/>
</dbReference>
<dbReference type="AlphaFoldDB" id="A0A9W6GLC8"/>
<dbReference type="PROSITE" id="PS51257">
    <property type="entry name" value="PROKAR_LIPOPROTEIN"/>
    <property type="match status" value="1"/>
</dbReference>
<protein>
    <recommendedName>
        <fullName evidence="3">Lipoprotein</fullName>
    </recommendedName>
</protein>
<dbReference type="Proteomes" id="UP001144471">
    <property type="component" value="Unassembled WGS sequence"/>
</dbReference>
<organism evidence="1 2">
    <name type="scientific">Propionigenium maris DSM 9537</name>
    <dbReference type="NCBI Taxonomy" id="1123000"/>
    <lineage>
        <taxon>Bacteria</taxon>
        <taxon>Fusobacteriati</taxon>
        <taxon>Fusobacteriota</taxon>
        <taxon>Fusobacteriia</taxon>
        <taxon>Fusobacteriales</taxon>
        <taxon>Fusobacteriaceae</taxon>
        <taxon>Propionigenium</taxon>
    </lineage>
</organism>
<evidence type="ECO:0000313" key="1">
    <source>
        <dbReference type="EMBL" id="GLI56070.1"/>
    </source>
</evidence>
<name>A0A9W6GLC8_9FUSO</name>
<evidence type="ECO:0000313" key="2">
    <source>
        <dbReference type="Proteomes" id="UP001144471"/>
    </source>
</evidence>
<comment type="caution">
    <text evidence="1">The sequence shown here is derived from an EMBL/GenBank/DDBJ whole genome shotgun (WGS) entry which is preliminary data.</text>
</comment>